<dbReference type="GO" id="GO:0020037">
    <property type="term" value="F:heme binding"/>
    <property type="evidence" value="ECO:0007669"/>
    <property type="project" value="InterPro"/>
</dbReference>
<proteinExistence type="predicted"/>
<name>A0A5N7BH91_9EURO</name>
<dbReference type="Gene3D" id="1.10.630.10">
    <property type="entry name" value="Cytochrome P450"/>
    <property type="match status" value="1"/>
</dbReference>
<dbReference type="InterPro" id="IPR034812">
    <property type="entry name" value="Ppo-like_N"/>
</dbReference>
<keyword evidence="3" id="KW-0223">Dioxygenase</keyword>
<sequence>MADKGETNHGGSFNGHHSLLKLLGETREDIVSQVGRILPDLHVLRGLGSTILAGGVIDDRKYLIEEIIQVAASLPNGSRLRDDITAEMVKTLWNSLEHPPIARLGDEYKYRAADGSNNNPLYPQLGAAGSHYVRSVTPRHPRPSVLPDPSLIFDTILARNGPAKEHPSKISSNLFHFATIIIHDLFHTDEADVTKLKNSSYLDLGPLYGHNEDQQNQVRSFQDGLLKPDTFAEQRLLGQPPGVCALIIAFNRFHNYIVKELAVINEGGRFSLPAGVTPDSPKYAQAQAKRDNDLFQTGRLVTCGLYVNIILGDYLRTILNLNTNPVDSDWRLDPRTEITVWNSPTVPRGVGNQVSAEFNMIYRWHATISNQDEAWAHGFMEKVFGTGVDPSTLSVDEFVGGLQKWLQGIDRDPARWTFDGLQRQQDGSFRDADLVNILQTGTECVAGAFGANNIPRALKAIEILGIQQGREWGLATLNEFRRFFKLKTYSTFEEVNPDPAVSEALEALYGHPDNIELYVGIQAEEVKKPFFPGSGLCPGFTISETILADANTLVRGDRFYTVDYSPVNLTNFGFANTAPDFTVAGGGLMYRLLLRAFPGWYTSNSVYTLYPFTTPEQNREIFQKRGTADDLEFLRPTYESQPIAVTSWQGVTQVLNDQKTFRVPWGPHTYQLTQHDYMLSGDSSANAEQRAFVKECLYKPTDGLEEVKKFYENVTMDLLRQHSRKLGSAYQVDVVRDIGNLAHTKFTAEFFGIPLRTSENNNMTDTYTEGELYNILAELFGYVFLDVDPAQSFKHRVNASRSSKRLGEVMQKHVASLNKHHFAISRDILGSHGASAKKYSLADYGSELDTRLSSGGGSVDEVAWTIIPTAAAACATQAQGWAQLIDLYLSDAYYKYWPEIQSVARSNERDSFEKLRKYALEGYALLNTSDTTSAFKHR</sequence>
<dbReference type="SUPFAM" id="SSF48264">
    <property type="entry name" value="Cytochrome P450"/>
    <property type="match status" value="1"/>
</dbReference>
<dbReference type="Gene3D" id="1.10.640.10">
    <property type="entry name" value="Haem peroxidase domain superfamily, animal type"/>
    <property type="match status" value="1"/>
</dbReference>
<dbReference type="GO" id="GO:0004601">
    <property type="term" value="F:peroxidase activity"/>
    <property type="evidence" value="ECO:0007669"/>
    <property type="project" value="UniProtKB-KW"/>
</dbReference>
<dbReference type="PANTHER" id="PTHR11903">
    <property type="entry name" value="PROSTAGLANDIN G/H SYNTHASE"/>
    <property type="match status" value="1"/>
</dbReference>
<evidence type="ECO:0000256" key="4">
    <source>
        <dbReference type="ARBA" id="ARBA00023002"/>
    </source>
</evidence>
<evidence type="ECO:0000313" key="8">
    <source>
        <dbReference type="Proteomes" id="UP000326198"/>
    </source>
</evidence>
<evidence type="ECO:0000256" key="6">
    <source>
        <dbReference type="PIRSR" id="PIRSR619791-2"/>
    </source>
</evidence>
<reference evidence="7 8" key="1">
    <citation type="submission" date="2019-04" db="EMBL/GenBank/DDBJ databases">
        <title>Friends and foes A comparative genomics studyof 23 Aspergillus species from section Flavi.</title>
        <authorList>
            <consortium name="DOE Joint Genome Institute"/>
            <person name="Kjaerbolling I."/>
            <person name="Vesth T."/>
            <person name="Frisvad J.C."/>
            <person name="Nybo J.L."/>
            <person name="Theobald S."/>
            <person name="Kildgaard S."/>
            <person name="Isbrandt T."/>
            <person name="Kuo A."/>
            <person name="Sato A."/>
            <person name="Lyhne E.K."/>
            <person name="Kogle M.E."/>
            <person name="Wiebenga A."/>
            <person name="Kun R.S."/>
            <person name="Lubbers R.J."/>
            <person name="Makela M.R."/>
            <person name="Barry K."/>
            <person name="Chovatia M."/>
            <person name="Clum A."/>
            <person name="Daum C."/>
            <person name="Haridas S."/>
            <person name="He G."/>
            <person name="LaButti K."/>
            <person name="Lipzen A."/>
            <person name="Mondo S."/>
            <person name="Riley R."/>
            <person name="Salamov A."/>
            <person name="Simmons B.A."/>
            <person name="Magnuson J.K."/>
            <person name="Henrissat B."/>
            <person name="Mortensen U.H."/>
            <person name="Larsen T.O."/>
            <person name="Devries R.P."/>
            <person name="Grigoriev I.V."/>
            <person name="Machida M."/>
            <person name="Baker S.E."/>
            <person name="Andersen M.R."/>
        </authorList>
    </citation>
    <scope>NUCLEOTIDE SEQUENCE [LARGE SCALE GENOMIC DNA]</scope>
    <source>
        <strain evidence="7 8">IBT 29228</strain>
    </source>
</reference>
<dbReference type="Proteomes" id="UP000326198">
    <property type="component" value="Unassembled WGS sequence"/>
</dbReference>
<dbReference type="AlphaFoldDB" id="A0A5N7BH91"/>
<dbReference type="PANTHER" id="PTHR11903:SF37">
    <property type="entry name" value="PSI-PRODUCING OXYGENASE A"/>
    <property type="match status" value="1"/>
</dbReference>
<dbReference type="InterPro" id="IPR036396">
    <property type="entry name" value="Cyt_P450_sf"/>
</dbReference>
<evidence type="ECO:0000313" key="7">
    <source>
        <dbReference type="EMBL" id="KAE8381153.1"/>
    </source>
</evidence>
<dbReference type="InterPro" id="IPR019791">
    <property type="entry name" value="Haem_peroxidase_animal"/>
</dbReference>
<dbReference type="SUPFAM" id="SSF48113">
    <property type="entry name" value="Heme-dependent peroxidases"/>
    <property type="match status" value="1"/>
</dbReference>
<keyword evidence="7" id="KW-0575">Peroxidase</keyword>
<keyword evidence="5 6" id="KW-0408">Iron</keyword>
<keyword evidence="1 6" id="KW-0349">Heme</keyword>
<evidence type="ECO:0000256" key="3">
    <source>
        <dbReference type="ARBA" id="ARBA00022964"/>
    </source>
</evidence>
<feature type="binding site" description="axial binding residue" evidence="6">
    <location>
        <position position="365"/>
    </location>
    <ligand>
        <name>heme b</name>
        <dbReference type="ChEBI" id="CHEBI:60344"/>
    </ligand>
    <ligandPart>
        <name>Fe</name>
        <dbReference type="ChEBI" id="CHEBI:18248"/>
    </ligandPart>
</feature>
<keyword evidence="8" id="KW-1185">Reference proteome</keyword>
<dbReference type="GO" id="GO:0005506">
    <property type="term" value="F:iron ion binding"/>
    <property type="evidence" value="ECO:0007669"/>
    <property type="project" value="InterPro"/>
</dbReference>
<gene>
    <name evidence="7" type="ORF">BDV26DRAFT_301954</name>
</gene>
<dbReference type="PRINTS" id="PR00457">
    <property type="entry name" value="ANPEROXIDASE"/>
</dbReference>
<dbReference type="InterPro" id="IPR010255">
    <property type="entry name" value="Haem_peroxidase_sf"/>
</dbReference>
<dbReference type="PROSITE" id="PS50292">
    <property type="entry name" value="PEROXIDASE_3"/>
    <property type="match status" value="1"/>
</dbReference>
<dbReference type="GO" id="GO:0006631">
    <property type="term" value="P:fatty acid metabolic process"/>
    <property type="evidence" value="ECO:0007669"/>
    <property type="project" value="UniProtKB-ARBA"/>
</dbReference>
<evidence type="ECO:0000256" key="1">
    <source>
        <dbReference type="ARBA" id="ARBA00022617"/>
    </source>
</evidence>
<dbReference type="OrthoDB" id="823504at2759"/>
<dbReference type="InterPro" id="IPR037120">
    <property type="entry name" value="Haem_peroxidase_sf_animal"/>
</dbReference>
<protein>
    <submittedName>
        <fullName evidence="7">Heme peroxidase</fullName>
    </submittedName>
</protein>
<dbReference type="GO" id="GO:0006979">
    <property type="term" value="P:response to oxidative stress"/>
    <property type="evidence" value="ECO:0007669"/>
    <property type="project" value="InterPro"/>
</dbReference>
<dbReference type="CDD" id="cd09817">
    <property type="entry name" value="linoleate_diol_synthase_like"/>
    <property type="match status" value="1"/>
</dbReference>
<dbReference type="GO" id="GO:0016705">
    <property type="term" value="F:oxidoreductase activity, acting on paired donors, with incorporation or reduction of molecular oxygen"/>
    <property type="evidence" value="ECO:0007669"/>
    <property type="project" value="InterPro"/>
</dbReference>
<dbReference type="InterPro" id="IPR050783">
    <property type="entry name" value="Oxylipin_biosynth_metab"/>
</dbReference>
<dbReference type="EMBL" id="ML736173">
    <property type="protein sequence ID" value="KAE8381153.1"/>
    <property type="molecule type" value="Genomic_DNA"/>
</dbReference>
<keyword evidence="4" id="KW-0560">Oxidoreductase</keyword>
<dbReference type="Pfam" id="PF03098">
    <property type="entry name" value="An_peroxidase"/>
    <property type="match status" value="2"/>
</dbReference>
<accession>A0A5N7BH91</accession>
<evidence type="ECO:0000256" key="5">
    <source>
        <dbReference type="ARBA" id="ARBA00023004"/>
    </source>
</evidence>
<organism evidence="7 8">
    <name type="scientific">Aspergillus bertholletiae</name>
    <dbReference type="NCBI Taxonomy" id="1226010"/>
    <lineage>
        <taxon>Eukaryota</taxon>
        <taxon>Fungi</taxon>
        <taxon>Dikarya</taxon>
        <taxon>Ascomycota</taxon>
        <taxon>Pezizomycotina</taxon>
        <taxon>Eurotiomycetes</taxon>
        <taxon>Eurotiomycetidae</taxon>
        <taxon>Eurotiales</taxon>
        <taxon>Aspergillaceae</taxon>
        <taxon>Aspergillus</taxon>
        <taxon>Aspergillus subgen. Circumdati</taxon>
    </lineage>
</organism>
<keyword evidence="2 6" id="KW-0479">Metal-binding</keyword>
<dbReference type="GO" id="GO:0004497">
    <property type="term" value="F:monooxygenase activity"/>
    <property type="evidence" value="ECO:0007669"/>
    <property type="project" value="InterPro"/>
</dbReference>
<dbReference type="GO" id="GO:0051213">
    <property type="term" value="F:dioxygenase activity"/>
    <property type="evidence" value="ECO:0007669"/>
    <property type="project" value="UniProtKB-KW"/>
</dbReference>
<evidence type="ECO:0000256" key="2">
    <source>
        <dbReference type="ARBA" id="ARBA00022723"/>
    </source>
</evidence>